<dbReference type="PANTHER" id="PTHR45786:SF74">
    <property type="entry name" value="ATP-DEPENDENT DNA HELICASE"/>
    <property type="match status" value="1"/>
</dbReference>
<gene>
    <name evidence="1" type="ORF">LIER_15165</name>
</gene>
<dbReference type="Proteomes" id="UP001454036">
    <property type="component" value="Unassembled WGS sequence"/>
</dbReference>
<evidence type="ECO:0000313" key="1">
    <source>
        <dbReference type="EMBL" id="GAA0158040.1"/>
    </source>
</evidence>
<reference evidence="1 2" key="1">
    <citation type="submission" date="2024-01" db="EMBL/GenBank/DDBJ databases">
        <title>The complete chloroplast genome sequence of Lithospermum erythrorhizon: insights into the phylogenetic relationship among Boraginaceae species and the maternal lineages of purple gromwells.</title>
        <authorList>
            <person name="Okada T."/>
            <person name="Watanabe K."/>
        </authorList>
    </citation>
    <scope>NUCLEOTIDE SEQUENCE [LARGE SCALE GENOMIC DNA]</scope>
</reference>
<dbReference type="PANTHER" id="PTHR45786">
    <property type="entry name" value="DNA BINDING PROTEIN-LIKE"/>
    <property type="match status" value="1"/>
</dbReference>
<organism evidence="1 2">
    <name type="scientific">Lithospermum erythrorhizon</name>
    <name type="common">Purple gromwell</name>
    <name type="synonym">Lithospermum officinale var. erythrorhizon</name>
    <dbReference type="NCBI Taxonomy" id="34254"/>
    <lineage>
        <taxon>Eukaryota</taxon>
        <taxon>Viridiplantae</taxon>
        <taxon>Streptophyta</taxon>
        <taxon>Embryophyta</taxon>
        <taxon>Tracheophyta</taxon>
        <taxon>Spermatophyta</taxon>
        <taxon>Magnoliopsida</taxon>
        <taxon>eudicotyledons</taxon>
        <taxon>Gunneridae</taxon>
        <taxon>Pentapetalae</taxon>
        <taxon>asterids</taxon>
        <taxon>lamiids</taxon>
        <taxon>Boraginales</taxon>
        <taxon>Boraginaceae</taxon>
        <taxon>Boraginoideae</taxon>
        <taxon>Lithospermeae</taxon>
        <taxon>Lithospermum</taxon>
    </lineage>
</organism>
<evidence type="ECO:0000313" key="2">
    <source>
        <dbReference type="Proteomes" id="UP001454036"/>
    </source>
</evidence>
<protein>
    <submittedName>
        <fullName evidence="1">Uncharacterized protein</fullName>
    </submittedName>
</protein>
<sequence length="352" mass="39644">MLILPRVLACAYCGAYKFYKETTHFCCSSGQVSIATHILPEYLVSLLTEQGDDSKDFHTMLCTYNNHFAYSSMGIHCDAQLQQRKHGIYTVRAQGQIHHFLHDLLPTNPSSLTSGLHLYFYDPVEQVAARTNTLPRLKPSTVVGLVKTLHSIRGYNKPTSTEVVGIWLEDESGTANSYERDIRVYARSGHSHNIQYYYACYDPLQYVLMFHVGEPGWHGNIPTVGSILVESSSAGVPEGLVLDNDQPCSLDALLASETAAHIDVQIRDINNLIVFESRSIVRNKKRSTDKLWVEHYKGVMDSTVLGVRKGGRVGTRVYLPPSFIGGPRDMRHHFLIRCRLSKNLEDRRFSSP</sequence>
<dbReference type="AlphaFoldDB" id="A0AAV3Q3E5"/>
<dbReference type="EMBL" id="BAABME010003244">
    <property type="protein sequence ID" value="GAA0158040.1"/>
    <property type="molecule type" value="Genomic_DNA"/>
</dbReference>
<proteinExistence type="predicted"/>
<keyword evidence="2" id="KW-1185">Reference proteome</keyword>
<accession>A0AAV3Q3E5</accession>
<name>A0AAV3Q3E5_LITER</name>
<comment type="caution">
    <text evidence="1">The sequence shown here is derived from an EMBL/GenBank/DDBJ whole genome shotgun (WGS) entry which is preliminary data.</text>
</comment>